<dbReference type="AlphaFoldDB" id="A0LER0"/>
<dbReference type="InterPro" id="IPR051454">
    <property type="entry name" value="RNA/ubiquinone_mod_enzymes"/>
</dbReference>
<evidence type="ECO:0000256" key="3">
    <source>
        <dbReference type="ARBA" id="ARBA00038374"/>
    </source>
</evidence>
<dbReference type="InterPro" id="IPR032525">
    <property type="entry name" value="Peptidase_U32_C"/>
</dbReference>
<dbReference type="STRING" id="335543.Sfum_0211"/>
<evidence type="ECO:0000259" key="4">
    <source>
        <dbReference type="Pfam" id="PF16325"/>
    </source>
</evidence>
<dbReference type="Pfam" id="PF16325">
    <property type="entry name" value="Peptidase_U32_C"/>
    <property type="match status" value="1"/>
</dbReference>
<dbReference type="MEROPS" id="U32.002"/>
<dbReference type="GO" id="GO:0008233">
    <property type="term" value="F:peptidase activity"/>
    <property type="evidence" value="ECO:0007669"/>
    <property type="project" value="UniProtKB-KW"/>
</dbReference>
<dbReference type="Proteomes" id="UP000001784">
    <property type="component" value="Chromosome"/>
</dbReference>
<evidence type="ECO:0000256" key="1">
    <source>
        <dbReference type="ARBA" id="ARBA00022670"/>
    </source>
</evidence>
<accession>A0LER0</accession>
<dbReference type="GO" id="GO:0006508">
    <property type="term" value="P:proteolysis"/>
    <property type="evidence" value="ECO:0007669"/>
    <property type="project" value="UniProtKB-KW"/>
</dbReference>
<dbReference type="FunCoup" id="A0LER0">
    <property type="interactions" value="148"/>
</dbReference>
<dbReference type="eggNOG" id="COG0826">
    <property type="taxonomic scope" value="Bacteria"/>
</dbReference>
<dbReference type="KEGG" id="sfu:Sfum_0211"/>
<dbReference type="Pfam" id="PF01136">
    <property type="entry name" value="Peptidase_U32"/>
    <property type="match status" value="1"/>
</dbReference>
<proteinExistence type="inferred from homology"/>
<evidence type="ECO:0000313" key="6">
    <source>
        <dbReference type="Proteomes" id="UP000001784"/>
    </source>
</evidence>
<dbReference type="HOGENOM" id="CLU_011540_0_2_7"/>
<keyword evidence="1" id="KW-0645">Protease</keyword>
<evidence type="ECO:0000256" key="2">
    <source>
        <dbReference type="ARBA" id="ARBA00022801"/>
    </source>
</evidence>
<evidence type="ECO:0000313" key="5">
    <source>
        <dbReference type="EMBL" id="ABK15912.1"/>
    </source>
</evidence>
<dbReference type="EMBL" id="CP000478">
    <property type="protein sequence ID" value="ABK15912.1"/>
    <property type="molecule type" value="Genomic_DNA"/>
</dbReference>
<dbReference type="InterPro" id="IPR001539">
    <property type="entry name" value="Peptidase_U32"/>
</dbReference>
<comment type="similarity">
    <text evidence="3">Belongs to the peptidase U32 family.</text>
</comment>
<protein>
    <submittedName>
        <fullName evidence="5">Peptidase U32</fullName>
    </submittedName>
</protein>
<gene>
    <name evidence="5" type="ordered locus">Sfum_0211</name>
</gene>
<dbReference type="InParanoid" id="A0LER0"/>
<feature type="domain" description="Peptidase family U32 C-terminal" evidence="4">
    <location>
        <begin position="357"/>
        <end position="420"/>
    </location>
</feature>
<dbReference type="PROSITE" id="PS01276">
    <property type="entry name" value="PEPTIDASE_U32"/>
    <property type="match status" value="1"/>
</dbReference>
<dbReference type="PANTHER" id="PTHR30217">
    <property type="entry name" value="PEPTIDASE U32 FAMILY"/>
    <property type="match status" value="1"/>
</dbReference>
<keyword evidence="2" id="KW-0378">Hydrolase</keyword>
<dbReference type="Gene3D" id="2.40.30.10">
    <property type="entry name" value="Translation factors"/>
    <property type="match status" value="1"/>
</dbReference>
<dbReference type="PANTHER" id="PTHR30217:SF6">
    <property type="entry name" value="TRNA HYDROXYLATION PROTEIN P"/>
    <property type="match status" value="1"/>
</dbReference>
<name>A0LER0_SYNFM</name>
<organism evidence="5 6">
    <name type="scientific">Syntrophobacter fumaroxidans (strain DSM 10017 / MPOB)</name>
    <dbReference type="NCBI Taxonomy" id="335543"/>
    <lineage>
        <taxon>Bacteria</taxon>
        <taxon>Pseudomonadati</taxon>
        <taxon>Thermodesulfobacteriota</taxon>
        <taxon>Syntrophobacteria</taxon>
        <taxon>Syntrophobacterales</taxon>
        <taxon>Syntrophobacteraceae</taxon>
        <taxon>Syntrophobacter</taxon>
    </lineage>
</organism>
<keyword evidence="6" id="KW-1185">Reference proteome</keyword>
<reference evidence="5 6" key="1">
    <citation type="submission" date="2006-10" db="EMBL/GenBank/DDBJ databases">
        <title>Complete sequence of Syntrophobacter fumaroxidans MPOB.</title>
        <authorList>
            <consortium name="US DOE Joint Genome Institute"/>
            <person name="Copeland A."/>
            <person name="Lucas S."/>
            <person name="Lapidus A."/>
            <person name="Barry K."/>
            <person name="Detter J.C."/>
            <person name="Glavina del Rio T."/>
            <person name="Hammon N."/>
            <person name="Israni S."/>
            <person name="Pitluck S."/>
            <person name="Goltsman E.G."/>
            <person name="Martinez M."/>
            <person name="Schmutz J."/>
            <person name="Larimer F."/>
            <person name="Land M."/>
            <person name="Hauser L."/>
            <person name="Kyrpides N."/>
            <person name="Kim E."/>
            <person name="Boone D.R."/>
            <person name="Brockman F."/>
            <person name="Culley D."/>
            <person name="Ferry J."/>
            <person name="Gunsalus R."/>
            <person name="McInerney M.J."/>
            <person name="Morrison M."/>
            <person name="Plugge C."/>
            <person name="Rohlin L."/>
            <person name="Scholten J."/>
            <person name="Sieber J."/>
            <person name="Stams A.J.M."/>
            <person name="Worm P."/>
            <person name="Henstra A.M."/>
            <person name="Richardson P."/>
        </authorList>
    </citation>
    <scope>NUCLEOTIDE SEQUENCE [LARGE SCALE GENOMIC DNA]</scope>
    <source>
        <strain evidence="6">DSM 10017 / MPOB</strain>
    </source>
</reference>
<sequence length="435" mass="48208">MTNTAPKMSAKSPPELLAPAGSLEKCRIAFLYGADAVYLGGKAFSLRAYARNLHDEELAAAVFLAHRSNRKVYVAVNVFARDSDLDRLPPFLEYLEGIRVDGLIVSDPGVLVLARRHAPGTPVHLSTQANTMNSMSARFWQEQGIRRVNLARELTFQEIAEIRLRTSLELEMFVHGAMCVSYSGRCLLSAFLSGRSANRGLCSQPCRWSYRLVEEHRPGQYLPIHEDDSGTFIFNSKDLCLIDELGDLTAMGIDAFKIEGRMKGALYLASVVRAYRQALDTCRTAPEIRGAGASRRLDLDRVSHRPYSKGLLFGDSAGPDGNIHATADYEQTHTLAGLVRLDPRDAGADEFDAPLMSGRVCVEVRSRLVPGMDLDFLFPDGTTETLRLSDFEDLGGNRLECAHPNTRIRIPVHFPTFPLQVIRTSLGTQSRSHEK</sequence>